<keyword evidence="9" id="KW-1185">Reference proteome</keyword>
<protein>
    <recommendedName>
        <fullName evidence="5">Large ribosomal subunit protein uL30</fullName>
    </recommendedName>
</protein>
<dbReference type="Pfam" id="PF00327">
    <property type="entry name" value="Ribosomal_L30"/>
    <property type="match status" value="1"/>
</dbReference>
<proteinExistence type="inferred from homology"/>
<dbReference type="GO" id="GO:0003735">
    <property type="term" value="F:structural constituent of ribosome"/>
    <property type="evidence" value="ECO:0007669"/>
    <property type="project" value="InterPro"/>
</dbReference>
<dbReference type="PANTHER" id="PTHR15892:SF2">
    <property type="entry name" value="LARGE RIBOSOMAL SUBUNIT PROTEIN UL30M"/>
    <property type="match status" value="1"/>
</dbReference>
<dbReference type="InterPro" id="IPR036919">
    <property type="entry name" value="Ribo_uL30_ferredoxin-like_sf"/>
</dbReference>
<dbReference type="GO" id="GO:0022625">
    <property type="term" value="C:cytosolic large ribosomal subunit"/>
    <property type="evidence" value="ECO:0007669"/>
    <property type="project" value="TreeGrafter"/>
</dbReference>
<name>S3L449_TREMA</name>
<dbReference type="STRING" id="1125699.HMPREF9194_01925"/>
<evidence type="ECO:0000256" key="6">
    <source>
        <dbReference type="RuleBase" id="RU003734"/>
    </source>
</evidence>
<dbReference type="EMBL" id="ATFF01000006">
    <property type="protein sequence ID" value="EPF31574.1"/>
    <property type="molecule type" value="Genomic_DNA"/>
</dbReference>
<dbReference type="Proteomes" id="UP000014541">
    <property type="component" value="Unassembled WGS sequence"/>
</dbReference>
<evidence type="ECO:0000256" key="4">
    <source>
        <dbReference type="ARBA" id="ARBA00023274"/>
    </source>
</evidence>
<evidence type="ECO:0000256" key="2">
    <source>
        <dbReference type="ARBA" id="ARBA00011838"/>
    </source>
</evidence>
<dbReference type="CDD" id="cd01658">
    <property type="entry name" value="Ribosomal_L30"/>
    <property type="match status" value="1"/>
</dbReference>
<dbReference type="AlphaFoldDB" id="S3L449"/>
<dbReference type="OrthoDB" id="9812790at2"/>
<sequence>MAKAKKIKITLVKSTIGQKPAKRATVRCLGLKKIDSFVEQEPTPSVLGMVASVSHLVKVEEI</sequence>
<evidence type="ECO:0000313" key="9">
    <source>
        <dbReference type="Proteomes" id="UP000014541"/>
    </source>
</evidence>
<accession>S3L449</accession>
<evidence type="ECO:0000313" key="8">
    <source>
        <dbReference type="EMBL" id="EPF31574.1"/>
    </source>
</evidence>
<dbReference type="PATRIC" id="fig|1125699.3.peg.1945"/>
<dbReference type="InterPro" id="IPR018038">
    <property type="entry name" value="Ribosomal_uL30_CS"/>
</dbReference>
<evidence type="ECO:0000259" key="7">
    <source>
        <dbReference type="Pfam" id="PF00327"/>
    </source>
</evidence>
<evidence type="ECO:0000256" key="1">
    <source>
        <dbReference type="ARBA" id="ARBA00007594"/>
    </source>
</evidence>
<evidence type="ECO:0000256" key="5">
    <source>
        <dbReference type="HAMAP-Rule" id="MF_01371"/>
    </source>
</evidence>
<keyword evidence="4 5" id="KW-0687">Ribonucleoprotein</keyword>
<dbReference type="NCBIfam" id="TIGR01308">
    <property type="entry name" value="rpmD_bact"/>
    <property type="match status" value="1"/>
</dbReference>
<dbReference type="Gene3D" id="3.30.1390.20">
    <property type="entry name" value="Ribosomal protein L30, ferredoxin-like fold domain"/>
    <property type="match status" value="1"/>
</dbReference>
<dbReference type="SUPFAM" id="SSF55129">
    <property type="entry name" value="Ribosomal protein L30p/L7e"/>
    <property type="match status" value="1"/>
</dbReference>
<reference evidence="8 9" key="1">
    <citation type="submission" date="2013-04" db="EMBL/GenBank/DDBJ databases">
        <title>The Genome Sequence of Treponema maltophilum ATCC 51939.</title>
        <authorList>
            <consortium name="The Broad Institute Genomics Platform"/>
            <person name="Earl A."/>
            <person name="Ward D."/>
            <person name="Feldgarden M."/>
            <person name="Gevers D."/>
            <person name="Leonetti C."/>
            <person name="Blanton J.M."/>
            <person name="Dewhirst F.E."/>
            <person name="Izard J."/>
            <person name="Walker B."/>
            <person name="Young S."/>
            <person name="Zeng Q."/>
            <person name="Gargeya S."/>
            <person name="Fitzgerald M."/>
            <person name="Haas B."/>
            <person name="Abouelleil A."/>
            <person name="Allen A.W."/>
            <person name="Alvarado L."/>
            <person name="Arachchi H.M."/>
            <person name="Berlin A.M."/>
            <person name="Chapman S.B."/>
            <person name="Gainer-Dewar J."/>
            <person name="Goldberg J."/>
            <person name="Griggs A."/>
            <person name="Gujja S."/>
            <person name="Hansen M."/>
            <person name="Howarth C."/>
            <person name="Imamovic A."/>
            <person name="Ireland A."/>
            <person name="Larimer J."/>
            <person name="McCowan C."/>
            <person name="Murphy C."/>
            <person name="Pearson M."/>
            <person name="Poon T.W."/>
            <person name="Priest M."/>
            <person name="Roberts A."/>
            <person name="Saif S."/>
            <person name="Shea T."/>
            <person name="Sisk P."/>
            <person name="Sykes S."/>
            <person name="Wortman J."/>
            <person name="Nusbaum C."/>
            <person name="Birren B."/>
        </authorList>
    </citation>
    <scope>NUCLEOTIDE SEQUENCE [LARGE SCALE GENOMIC DNA]</scope>
    <source>
        <strain evidence="8 9">ATCC 51939</strain>
    </source>
</reference>
<comment type="subunit">
    <text evidence="2 5">Part of the 50S ribosomal subunit.</text>
</comment>
<dbReference type="InterPro" id="IPR005996">
    <property type="entry name" value="Ribosomal_uL30_bac-type"/>
</dbReference>
<dbReference type="PIRSF" id="PIRSF002211">
    <property type="entry name" value="Ribosomal_L30_bac-type"/>
    <property type="match status" value="1"/>
</dbReference>
<dbReference type="RefSeq" id="WP_016526183.1">
    <property type="nucleotide sequence ID" value="NZ_KE332518.1"/>
</dbReference>
<dbReference type="HOGENOM" id="CLU_131047_2_1_12"/>
<dbReference type="HAMAP" id="MF_01371_B">
    <property type="entry name" value="Ribosomal_uL30_B"/>
    <property type="match status" value="1"/>
</dbReference>
<gene>
    <name evidence="5" type="primary">rpmD</name>
    <name evidence="8" type="ORF">HMPREF9194_01925</name>
</gene>
<dbReference type="PROSITE" id="PS00634">
    <property type="entry name" value="RIBOSOMAL_L30"/>
    <property type="match status" value="1"/>
</dbReference>
<dbReference type="eggNOG" id="COG1841">
    <property type="taxonomic scope" value="Bacteria"/>
</dbReference>
<comment type="caution">
    <text evidence="8">The sequence shown here is derived from an EMBL/GenBank/DDBJ whole genome shotgun (WGS) entry which is preliminary data.</text>
</comment>
<dbReference type="InterPro" id="IPR016082">
    <property type="entry name" value="Ribosomal_uL30_ferredoxin-like"/>
</dbReference>
<dbReference type="FunFam" id="3.30.1390.20:FF:000001">
    <property type="entry name" value="50S ribosomal protein L30"/>
    <property type="match status" value="1"/>
</dbReference>
<feature type="domain" description="Large ribosomal subunit protein uL30-like ferredoxin-like fold" evidence="7">
    <location>
        <begin position="7"/>
        <end position="57"/>
    </location>
</feature>
<evidence type="ECO:0000256" key="3">
    <source>
        <dbReference type="ARBA" id="ARBA00022980"/>
    </source>
</evidence>
<dbReference type="PANTHER" id="PTHR15892">
    <property type="entry name" value="MITOCHONDRIAL RIBOSOMAL PROTEIN L30"/>
    <property type="match status" value="1"/>
</dbReference>
<comment type="similarity">
    <text evidence="1 5 6">Belongs to the universal ribosomal protein uL30 family.</text>
</comment>
<keyword evidence="3 5" id="KW-0689">Ribosomal protein</keyword>
<dbReference type="GO" id="GO:0006412">
    <property type="term" value="P:translation"/>
    <property type="evidence" value="ECO:0007669"/>
    <property type="project" value="UniProtKB-UniRule"/>
</dbReference>
<organism evidence="8 9">
    <name type="scientific">Treponema maltophilum ATCC 51939</name>
    <dbReference type="NCBI Taxonomy" id="1125699"/>
    <lineage>
        <taxon>Bacteria</taxon>
        <taxon>Pseudomonadati</taxon>
        <taxon>Spirochaetota</taxon>
        <taxon>Spirochaetia</taxon>
        <taxon>Spirochaetales</taxon>
        <taxon>Treponemataceae</taxon>
        <taxon>Treponema</taxon>
    </lineage>
</organism>